<sequence length="425" mass="46009">MDNASQSPAGLETSEPALRCQILIIGGGAGGISVAASLKRRRPELDIALVEPSERHFYQPGWTLVGAGVMSSAATERQEAGLIPKGVRWLKTAASAFLPETNRVRLADGRVVVYDYLVACPGLKLDWAKIEGLTQTLGRNGVCSNYSFETAPYTHECVKTFSGGTAVFTQPPMPIKCAGAPQKALYLTADYLRRHNRLAGANLEFCLAGDVLFGVPFFVPPLQKKVDEYGIKLNFKHNLIAVDGASKKATFAVVDKDGKSTEKTIAFDMLHVVPPQAPIDAVRDSALVNAAGWIDVDPGTLRHTRFANIFGIGDALGTTNAKTAAAVRMQVPVVTANLLALLEGKSLPKTYDGYGACPLTVAYGKIVLAEFLYGGKVAPSFPFDPRVPSRFAWFLKTTIMPLLYWHQMLNGYELDIGHHEKQFLA</sequence>
<dbReference type="GO" id="GO:0048038">
    <property type="term" value="F:quinone binding"/>
    <property type="evidence" value="ECO:0007669"/>
    <property type="project" value="UniProtKB-KW"/>
</dbReference>
<evidence type="ECO:0000256" key="5">
    <source>
        <dbReference type="ARBA" id="ARBA00022946"/>
    </source>
</evidence>
<evidence type="ECO:0000259" key="7">
    <source>
        <dbReference type="Pfam" id="PF07992"/>
    </source>
</evidence>
<organism evidence="8 9">
    <name type="scientific">Beijerinckia indica subsp. indica (strain ATCC 9039 / DSM 1715 / NCIMB 8712)</name>
    <dbReference type="NCBI Taxonomy" id="395963"/>
    <lineage>
        <taxon>Bacteria</taxon>
        <taxon>Pseudomonadati</taxon>
        <taxon>Pseudomonadota</taxon>
        <taxon>Alphaproteobacteria</taxon>
        <taxon>Hyphomicrobiales</taxon>
        <taxon>Beijerinckiaceae</taxon>
        <taxon>Beijerinckia</taxon>
    </lineage>
</organism>
<dbReference type="Pfam" id="PF07992">
    <property type="entry name" value="Pyr_redox_2"/>
    <property type="match status" value="1"/>
</dbReference>
<dbReference type="InterPro" id="IPR036188">
    <property type="entry name" value="FAD/NAD-bd_sf"/>
</dbReference>
<evidence type="ECO:0000256" key="1">
    <source>
        <dbReference type="ARBA" id="ARBA00001974"/>
    </source>
</evidence>
<evidence type="ECO:0000256" key="4">
    <source>
        <dbReference type="ARBA" id="ARBA00022827"/>
    </source>
</evidence>
<dbReference type="Proteomes" id="UP000001695">
    <property type="component" value="Chromosome"/>
</dbReference>
<dbReference type="InterPro" id="IPR023753">
    <property type="entry name" value="FAD/NAD-binding_dom"/>
</dbReference>
<name>B2IEG4_BEII9</name>
<evidence type="ECO:0000313" key="8">
    <source>
        <dbReference type="EMBL" id="ACB95562.1"/>
    </source>
</evidence>
<dbReference type="FunFam" id="3.50.50.60:FF:000034">
    <property type="entry name" value="sulfide:quinone oxidoreductase, mitochondrial"/>
    <property type="match status" value="1"/>
</dbReference>
<dbReference type="InterPro" id="IPR015904">
    <property type="entry name" value="Sulphide_quinone_reductase"/>
</dbReference>
<keyword evidence="3" id="KW-0874">Quinone</keyword>
<protein>
    <submittedName>
        <fullName evidence="8">FAD-dependent pyridine nucleotide-disulphide oxidoreductase</fullName>
    </submittedName>
</protein>
<keyword evidence="9" id="KW-1185">Reference proteome</keyword>
<dbReference type="HOGENOM" id="CLU_030742_2_0_5"/>
<keyword evidence="6" id="KW-0560">Oxidoreductase</keyword>
<evidence type="ECO:0000256" key="6">
    <source>
        <dbReference type="ARBA" id="ARBA00023002"/>
    </source>
</evidence>
<keyword evidence="2" id="KW-0285">Flavoprotein</keyword>
<proteinExistence type="predicted"/>
<dbReference type="STRING" id="395963.Bind_1939"/>
<gene>
    <name evidence="8" type="ordered locus">Bind_1939</name>
</gene>
<dbReference type="RefSeq" id="WP_012384919.1">
    <property type="nucleotide sequence ID" value="NC_010581.1"/>
</dbReference>
<dbReference type="GO" id="GO:0070221">
    <property type="term" value="P:sulfide oxidation, using sulfide:quinone oxidoreductase"/>
    <property type="evidence" value="ECO:0007669"/>
    <property type="project" value="TreeGrafter"/>
</dbReference>
<dbReference type="GO" id="GO:0070224">
    <property type="term" value="F:sulfide:quinone oxidoreductase activity"/>
    <property type="evidence" value="ECO:0007669"/>
    <property type="project" value="TreeGrafter"/>
</dbReference>
<dbReference type="PANTHER" id="PTHR10632:SF2">
    <property type="entry name" value="SULFIDE:QUINONE OXIDOREDUCTASE, MITOCHONDRIAL"/>
    <property type="match status" value="1"/>
</dbReference>
<keyword evidence="5" id="KW-0809">Transit peptide</keyword>
<evidence type="ECO:0000256" key="2">
    <source>
        <dbReference type="ARBA" id="ARBA00022630"/>
    </source>
</evidence>
<dbReference type="eggNOG" id="COG0446">
    <property type="taxonomic scope" value="Bacteria"/>
</dbReference>
<accession>B2IEG4</accession>
<evidence type="ECO:0000313" key="9">
    <source>
        <dbReference type="Proteomes" id="UP000001695"/>
    </source>
</evidence>
<dbReference type="Gene3D" id="3.50.50.60">
    <property type="entry name" value="FAD/NAD(P)-binding domain"/>
    <property type="match status" value="2"/>
</dbReference>
<dbReference type="GO" id="GO:0071949">
    <property type="term" value="F:FAD binding"/>
    <property type="evidence" value="ECO:0007669"/>
    <property type="project" value="TreeGrafter"/>
</dbReference>
<dbReference type="SUPFAM" id="SSF51905">
    <property type="entry name" value="FAD/NAD(P)-binding domain"/>
    <property type="match status" value="2"/>
</dbReference>
<reference evidence="9" key="1">
    <citation type="submission" date="2008-03" db="EMBL/GenBank/DDBJ databases">
        <title>Complete sequence of chromosome of Beijerinckia indica subsp. indica ATCC 9039.</title>
        <authorList>
            <consortium name="US DOE Joint Genome Institute"/>
            <person name="Copeland A."/>
            <person name="Lucas S."/>
            <person name="Lapidus A."/>
            <person name="Glavina del Rio T."/>
            <person name="Dalin E."/>
            <person name="Tice H."/>
            <person name="Bruce D."/>
            <person name="Goodwin L."/>
            <person name="Pitluck S."/>
            <person name="LaButti K."/>
            <person name="Schmutz J."/>
            <person name="Larimer F."/>
            <person name="Land M."/>
            <person name="Hauser L."/>
            <person name="Kyrpides N."/>
            <person name="Mikhailova N."/>
            <person name="Dunfield P.F."/>
            <person name="Dedysh S.N."/>
            <person name="Liesack W."/>
            <person name="Saw J.H."/>
            <person name="Alam M."/>
            <person name="Chen Y."/>
            <person name="Murrell J.C."/>
            <person name="Richardson P."/>
        </authorList>
    </citation>
    <scope>NUCLEOTIDE SEQUENCE [LARGE SCALE GENOMIC DNA]</scope>
    <source>
        <strain evidence="9">ATCC 9039 / DSM 1715 / NCIMB 8712</strain>
    </source>
</reference>
<keyword evidence="4" id="KW-0274">FAD</keyword>
<comment type="cofactor">
    <cofactor evidence="1">
        <name>FAD</name>
        <dbReference type="ChEBI" id="CHEBI:57692"/>
    </cofactor>
</comment>
<dbReference type="KEGG" id="bid:Bind_1939"/>
<dbReference type="PANTHER" id="PTHR10632">
    <property type="entry name" value="SULFIDE:QUINONE OXIDOREDUCTASE"/>
    <property type="match status" value="1"/>
</dbReference>
<evidence type="ECO:0000256" key="3">
    <source>
        <dbReference type="ARBA" id="ARBA00022719"/>
    </source>
</evidence>
<dbReference type="AlphaFoldDB" id="B2IEG4"/>
<dbReference type="EMBL" id="CP001016">
    <property type="protein sequence ID" value="ACB95562.1"/>
    <property type="molecule type" value="Genomic_DNA"/>
</dbReference>
<reference evidence="8 9" key="2">
    <citation type="journal article" date="2010" name="J. Bacteriol.">
        <title>Complete genome sequence of Beijerinckia indica subsp. indica.</title>
        <authorList>
            <person name="Tamas I."/>
            <person name="Dedysh S.N."/>
            <person name="Liesack W."/>
            <person name="Stott M.B."/>
            <person name="Alam M."/>
            <person name="Murrell J.C."/>
            <person name="Dunfield P.F."/>
        </authorList>
    </citation>
    <scope>NUCLEOTIDE SEQUENCE [LARGE SCALE GENOMIC DNA]</scope>
    <source>
        <strain evidence="9">ATCC 9039 / DSM 1715 / NCIMB 8712</strain>
    </source>
</reference>
<feature type="domain" description="FAD/NAD(P)-binding" evidence="7">
    <location>
        <begin position="21"/>
        <end position="134"/>
    </location>
</feature>
<dbReference type="OrthoDB" id="9805710at2"/>